<dbReference type="EC" id="3.5.2.9" evidence="1"/>
<proteinExistence type="inferred from homology"/>
<keyword evidence="1" id="KW-0547">Nucleotide-binding</keyword>
<sequence length="256" mass="27225">MPDAPEDNIMTAIDLNADLGEGCDTDEALLALVSSANIACGWHAGDVNTMRQTVGWALRQGVSIGAHPSFPDRENFGRTEMHLPPDEIYAGVLFQIGGLSAIVRAQGGRLAHVKAHGALYNQASRDRPLAVAIVRAIRDFDPSLVVFGLAGGELVKAARELGLQAKEEVFADRGYNADGSLVKRGTPGALIDSEDAALDQTLTMVREQRVKAIDGTWVPIRAETVCLHGDGAHALAFARRIRERLGSEGIAVRAGA</sequence>
<comment type="catalytic activity">
    <reaction evidence="1">
        <text>5-oxo-L-proline + ATP + 2 H2O = L-glutamate + ADP + phosphate + H(+)</text>
        <dbReference type="Rhea" id="RHEA:10348"/>
        <dbReference type="ChEBI" id="CHEBI:15377"/>
        <dbReference type="ChEBI" id="CHEBI:15378"/>
        <dbReference type="ChEBI" id="CHEBI:29985"/>
        <dbReference type="ChEBI" id="CHEBI:30616"/>
        <dbReference type="ChEBI" id="CHEBI:43474"/>
        <dbReference type="ChEBI" id="CHEBI:58402"/>
        <dbReference type="ChEBI" id="CHEBI:456216"/>
        <dbReference type="EC" id="3.5.2.9"/>
    </reaction>
</comment>
<accession>C6BK07</accession>
<keyword evidence="1" id="KW-0378">Hydrolase</keyword>
<dbReference type="GO" id="GO:0017168">
    <property type="term" value="F:5-oxoprolinase (ATP-hydrolyzing) activity"/>
    <property type="evidence" value="ECO:0007669"/>
    <property type="project" value="UniProtKB-UniRule"/>
</dbReference>
<evidence type="ECO:0000256" key="1">
    <source>
        <dbReference type="HAMAP-Rule" id="MF_00691"/>
    </source>
</evidence>
<dbReference type="AlphaFoldDB" id="C6BK07"/>
<dbReference type="InterPro" id="IPR005501">
    <property type="entry name" value="LamB/YcsF/PxpA-like"/>
</dbReference>
<dbReference type="KEGG" id="rpf:Rpic12D_1972"/>
<keyword evidence="1" id="KW-0067">ATP-binding</keyword>
<dbReference type="SUPFAM" id="SSF88713">
    <property type="entry name" value="Glycoside hydrolase/deacetylase"/>
    <property type="match status" value="1"/>
</dbReference>
<dbReference type="PANTHER" id="PTHR30292:SF0">
    <property type="entry name" value="5-OXOPROLINASE SUBUNIT A"/>
    <property type="match status" value="1"/>
</dbReference>
<dbReference type="NCBIfam" id="NF003812">
    <property type="entry name" value="PRK05406.1-1"/>
    <property type="match status" value="1"/>
</dbReference>
<dbReference type="PANTHER" id="PTHR30292">
    <property type="entry name" value="UNCHARACTERIZED PROTEIN YBGL-RELATED"/>
    <property type="match status" value="1"/>
</dbReference>
<dbReference type="NCBIfam" id="NF003814">
    <property type="entry name" value="PRK05406.1-3"/>
    <property type="match status" value="1"/>
</dbReference>
<comment type="similarity">
    <text evidence="1">Belongs to the LamB/PxpA family.</text>
</comment>
<dbReference type="NCBIfam" id="NF003816">
    <property type="entry name" value="PRK05406.1-5"/>
    <property type="match status" value="1"/>
</dbReference>
<dbReference type="NCBIfam" id="NF003815">
    <property type="entry name" value="PRK05406.1-4"/>
    <property type="match status" value="1"/>
</dbReference>
<dbReference type="STRING" id="428406.Rpic12D_1972"/>
<protein>
    <recommendedName>
        <fullName evidence="1">5-oxoprolinase subunit A</fullName>
        <shortName evidence="1">5-OPase subunit A</shortName>
        <ecNumber evidence="1">3.5.2.9</ecNumber>
    </recommendedName>
    <alternativeName>
        <fullName evidence="1">5-oxoprolinase (ATP-hydrolyzing) subunit A</fullName>
    </alternativeName>
</protein>
<comment type="function">
    <text evidence="1">Catalyzes the cleavage of 5-oxoproline to form L-glutamate coupled to the hydrolysis of ATP to ADP and inorganic phosphate.</text>
</comment>
<comment type="subunit">
    <text evidence="1">Forms a complex composed of PxpA, PxpB and PxpC.</text>
</comment>
<dbReference type="HAMAP" id="MF_00691">
    <property type="entry name" value="PxpA"/>
    <property type="match status" value="1"/>
</dbReference>
<dbReference type="GO" id="GO:0005975">
    <property type="term" value="P:carbohydrate metabolic process"/>
    <property type="evidence" value="ECO:0007669"/>
    <property type="project" value="InterPro"/>
</dbReference>
<reference evidence="2" key="1">
    <citation type="submission" date="2009-06" db="EMBL/GenBank/DDBJ databases">
        <title>Complete sequence chromosome 1 of Ralstonia pickettii 12D.</title>
        <authorList>
            <consortium name="US DOE Joint Genome Institute"/>
            <person name="Lucas S."/>
            <person name="Copeland A."/>
            <person name="Lapidus A."/>
            <person name="Glavina del Rio T."/>
            <person name="Dalin E."/>
            <person name="Tice H."/>
            <person name="Bruce D."/>
            <person name="Goodwin L."/>
            <person name="Pitluck S."/>
            <person name="Sims D."/>
            <person name="Meincke L."/>
            <person name="Brettin T."/>
            <person name="Detter J.C."/>
            <person name="Han C."/>
            <person name="Larimer F."/>
            <person name="Land M."/>
            <person name="Hauser L."/>
            <person name="Kyrpides N."/>
            <person name="Ovchinnikova G."/>
            <person name="Marsh T."/>
            <person name="Richardson P."/>
        </authorList>
    </citation>
    <scope>NUCLEOTIDE SEQUENCE [LARGE SCALE GENOMIC DNA]</scope>
    <source>
        <strain evidence="2">12D</strain>
    </source>
</reference>
<dbReference type="GO" id="GO:0005524">
    <property type="term" value="F:ATP binding"/>
    <property type="evidence" value="ECO:0007669"/>
    <property type="project" value="UniProtKB-UniRule"/>
</dbReference>
<dbReference type="EMBL" id="CP001644">
    <property type="protein sequence ID" value="ACS63252.1"/>
    <property type="molecule type" value="Genomic_DNA"/>
</dbReference>
<dbReference type="CDD" id="cd10800">
    <property type="entry name" value="LamB_YcsF_YbgL_like"/>
    <property type="match status" value="1"/>
</dbReference>
<evidence type="ECO:0000313" key="2">
    <source>
        <dbReference type="EMBL" id="ACS63252.1"/>
    </source>
</evidence>
<dbReference type="Gene3D" id="3.20.20.370">
    <property type="entry name" value="Glycoside hydrolase/deacetylase"/>
    <property type="match status" value="1"/>
</dbReference>
<name>C6BK07_RALP1</name>
<dbReference type="InterPro" id="IPR011330">
    <property type="entry name" value="Glyco_hydro/deAcase_b/a-brl"/>
</dbReference>
<dbReference type="HOGENOM" id="CLU_069535_0_0_4"/>
<gene>
    <name evidence="1" type="primary">pxpA</name>
    <name evidence="2" type="ordered locus">Rpic12D_1972</name>
</gene>
<organism evidence="2">
    <name type="scientific">Ralstonia pickettii (strain 12D)</name>
    <dbReference type="NCBI Taxonomy" id="428406"/>
    <lineage>
        <taxon>Bacteria</taxon>
        <taxon>Pseudomonadati</taxon>
        <taxon>Pseudomonadota</taxon>
        <taxon>Betaproteobacteria</taxon>
        <taxon>Burkholderiales</taxon>
        <taxon>Burkholderiaceae</taxon>
        <taxon>Ralstonia</taxon>
    </lineage>
</organism>
<dbReference type="Pfam" id="PF03746">
    <property type="entry name" value="LamB_YcsF"/>
    <property type="match status" value="1"/>
</dbReference>